<proteinExistence type="predicted"/>
<keyword evidence="3" id="KW-0472">Membrane</keyword>
<keyword evidence="2 3" id="KW-1133">Transmembrane helix</keyword>
<comment type="caution">
    <text evidence="4">The sequence shown here is derived from an EMBL/GenBank/DDBJ whole genome shotgun (WGS) entry which is preliminary data.</text>
</comment>
<organism evidence="4 5">
    <name type="scientific">Candidatus Alloenteromonas pullicola</name>
    <dbReference type="NCBI Taxonomy" id="2840784"/>
    <lineage>
        <taxon>Bacteria</taxon>
        <taxon>Bacillati</taxon>
        <taxon>Bacillota</taxon>
        <taxon>Bacillota incertae sedis</taxon>
        <taxon>Candidatus Alloenteromonas</taxon>
    </lineage>
</organism>
<evidence type="ECO:0000256" key="1">
    <source>
        <dbReference type="ARBA" id="ARBA00022692"/>
    </source>
</evidence>
<dbReference type="Proteomes" id="UP000824070">
    <property type="component" value="Unassembled WGS sequence"/>
</dbReference>
<dbReference type="EMBL" id="DVMV01000028">
    <property type="protein sequence ID" value="HIU45431.1"/>
    <property type="molecule type" value="Genomic_DNA"/>
</dbReference>
<dbReference type="InterPro" id="IPR009825">
    <property type="entry name" value="ECF_substrate-spec-like"/>
</dbReference>
<feature type="transmembrane region" description="Helical" evidence="3">
    <location>
        <begin position="148"/>
        <end position="165"/>
    </location>
</feature>
<dbReference type="PANTHER" id="PTHR37815:SF3">
    <property type="entry name" value="UPF0397 PROTEIN SPR0429"/>
    <property type="match status" value="1"/>
</dbReference>
<dbReference type="Gene3D" id="1.10.1760.20">
    <property type="match status" value="1"/>
</dbReference>
<feature type="transmembrane region" description="Helical" evidence="3">
    <location>
        <begin position="78"/>
        <end position="99"/>
    </location>
</feature>
<reference evidence="4" key="1">
    <citation type="submission" date="2020-10" db="EMBL/GenBank/DDBJ databases">
        <authorList>
            <person name="Gilroy R."/>
        </authorList>
    </citation>
    <scope>NUCLEOTIDE SEQUENCE</scope>
    <source>
        <strain evidence="4">ChiGjej1B1-22543</strain>
    </source>
</reference>
<protein>
    <submittedName>
        <fullName evidence="4">ECF transporter S component</fullName>
    </submittedName>
</protein>
<evidence type="ECO:0000256" key="2">
    <source>
        <dbReference type="ARBA" id="ARBA00022989"/>
    </source>
</evidence>
<gene>
    <name evidence="4" type="ORF">IAC52_03950</name>
</gene>
<accession>A0A9D1LP60</accession>
<feature type="transmembrane region" description="Helical" evidence="3">
    <location>
        <begin position="111"/>
        <end position="136"/>
    </location>
</feature>
<feature type="transmembrane region" description="Helical" evidence="3">
    <location>
        <begin position="51"/>
        <end position="72"/>
    </location>
</feature>
<evidence type="ECO:0000313" key="4">
    <source>
        <dbReference type="EMBL" id="HIU45431.1"/>
    </source>
</evidence>
<dbReference type="Pfam" id="PF07155">
    <property type="entry name" value="ECF-ribofla_trS"/>
    <property type="match status" value="1"/>
</dbReference>
<dbReference type="AlphaFoldDB" id="A0A9D1LP60"/>
<reference evidence="4" key="2">
    <citation type="journal article" date="2021" name="PeerJ">
        <title>Extensive microbial diversity within the chicken gut microbiome revealed by metagenomics and culture.</title>
        <authorList>
            <person name="Gilroy R."/>
            <person name="Ravi A."/>
            <person name="Getino M."/>
            <person name="Pursley I."/>
            <person name="Horton D.L."/>
            <person name="Alikhan N.F."/>
            <person name="Baker D."/>
            <person name="Gharbi K."/>
            <person name="Hall N."/>
            <person name="Watson M."/>
            <person name="Adriaenssens E.M."/>
            <person name="Foster-Nyarko E."/>
            <person name="Jarju S."/>
            <person name="Secka A."/>
            <person name="Antonio M."/>
            <person name="Oren A."/>
            <person name="Chaudhuri R.R."/>
            <person name="La Ragione R."/>
            <person name="Hildebrand F."/>
            <person name="Pallen M.J."/>
        </authorList>
    </citation>
    <scope>NUCLEOTIDE SEQUENCE</scope>
    <source>
        <strain evidence="4">ChiGjej1B1-22543</strain>
    </source>
</reference>
<dbReference type="PANTHER" id="PTHR37815">
    <property type="entry name" value="UPF0397 PROTEIN BC_2624-RELATED"/>
    <property type="match status" value="1"/>
</dbReference>
<sequence>MEIGKRDASKRRKALRNSCLVAVFTALSFVANAFLAIPYPGGSGFFCFGDCFVLLSGGLFGPFVGAAVGMISGVGADLYAGSAIFIPFTLLAKGSLGAIPYALMRLSKSKILAYSSFFIAGIAMALCYLPSYLIYFGAPYLVNSAFDFIQGLGCAAVSAILYAPLSKALKP</sequence>
<feature type="transmembrane region" description="Helical" evidence="3">
    <location>
        <begin position="20"/>
        <end position="39"/>
    </location>
</feature>
<name>A0A9D1LP60_9FIRM</name>
<keyword evidence="1 3" id="KW-0812">Transmembrane</keyword>
<evidence type="ECO:0000256" key="3">
    <source>
        <dbReference type="SAM" id="Phobius"/>
    </source>
</evidence>
<evidence type="ECO:0000313" key="5">
    <source>
        <dbReference type="Proteomes" id="UP000824070"/>
    </source>
</evidence>
<dbReference type="GO" id="GO:0016020">
    <property type="term" value="C:membrane"/>
    <property type="evidence" value="ECO:0007669"/>
    <property type="project" value="InterPro"/>
</dbReference>